<dbReference type="PROSITE" id="PS50011">
    <property type="entry name" value="PROTEIN_KINASE_DOM"/>
    <property type="match status" value="1"/>
</dbReference>
<name>A0A015ISP8_RHIIW</name>
<keyword evidence="7" id="KW-1185">Reference proteome</keyword>
<evidence type="ECO:0000256" key="1">
    <source>
        <dbReference type="ARBA" id="ARBA00022679"/>
    </source>
</evidence>
<dbReference type="SUPFAM" id="SSF56112">
    <property type="entry name" value="Protein kinase-like (PK-like)"/>
    <property type="match status" value="1"/>
</dbReference>
<dbReference type="Proteomes" id="UP000022910">
    <property type="component" value="Unassembled WGS sequence"/>
</dbReference>
<sequence length="1161" mass="137670">MCNAIYFQHKFIEWTSGNDDIDKFIQDTQLSSHDDVEKAIELIPYDRFYDKMHVAKDKFSKVYRAKWIDGNINNWDNENQNWKRKGYNMFVTLKTSKNIIIEIENEINRVYGITQHPNTKNYIMVLNYKCKVCNTICNAIYFQHKFIEWTSGNNDIDKFIQNTQLSSHDNVEKVLEWIPYHRFYDIKYITKDESYRANWVDGNISHWDNENQNWKRKSHYMFVTLKSLLSNTKNITNEIENEINRPYGITQDPKTKNYMIVFNDICEKCNKLCSSIHFQRNFKNWTSGNNEIDKFIQDTQLSTHDNAKTALEWIPYDRFYNIKCITQGGFDKSLGTLKNITIEIENEINGPYGITQDPETNNYMIVFNEICEKCSKVCNSIHFQRNFESWTSGNDDIDKFIQETQLSTHDNAKTALEWIPYDRLYGIEYIGKYEFGEVYIANWIDGNIFYWDNENQNWNRYNCNMFVNLKSLNTPTNFISGFTNKRNFKNWTSDNDNIDKFIKNTQLSEHTYYGTIENVLEWIPYDRFYDIKYIAEDEFGKVYRANWIDGNITNWNSKNQNWKRKDYNMFVNLKSLNAPKNVTIEIENKNNRPYGITQDPETKNYMVVLNYKCKVCNTMCNAIYFQHKFIEWTSGNDDIDKFIQDTQLSSHDNAEKILEWIPYNKFYNIKYIEKDEFCKMYRADWIDGNISYWNNETQNWKRKSHNMFVILKSLNTPKNITIEIENEINRPYGITQDPKTKNYMIVFNDICEKCNKLCNSIHFQRNFENWTSGNNDIDKFIQDTQLSAHDDAKTALEWIPYDRFYNIKFIAKGGFGKVYRANWIDGNITVWDSENQYWKRYKKYNRNNEDMLVALKSLDNSENITLEFINESMLHNKVEKNNNAIVGFYGITQDPNTKNYIMVLGYAKDGSLRNFLDKEYSKLDWDAKIDYLQDIIVGLKCIHEKELIHRDLHMIGNILKFKYKTAITDMGFCKPANYNVLENAKKNIYGVLYYIAPEILRGQNYTKAADIYSYGIIMYEVISGLRPYHDINHDETLAIKICQGLRPRFKFKVPQIIVQLIKRCLDANQLKRTTAEGIIDILHKWQNVSNIKLESQIKEADEINKNSPNNIPLTSLSFKTHSGASYTSRLLNFNNLPEQKNSNDYYEQNDNIISKEFSGIN</sequence>
<dbReference type="InterPro" id="IPR000719">
    <property type="entry name" value="Prot_kinase_dom"/>
</dbReference>
<dbReference type="InterPro" id="IPR051681">
    <property type="entry name" value="Ser/Thr_Kinases-Pseudokinases"/>
</dbReference>
<keyword evidence="1" id="KW-0808">Transferase</keyword>
<dbReference type="InterPro" id="IPR001245">
    <property type="entry name" value="Ser-Thr/Tyr_kinase_cat_dom"/>
</dbReference>
<dbReference type="SUPFAM" id="SSF101898">
    <property type="entry name" value="NHL repeat"/>
    <property type="match status" value="1"/>
</dbReference>
<dbReference type="Gene3D" id="1.10.510.10">
    <property type="entry name" value="Transferase(Phosphotransferase) domain 1"/>
    <property type="match status" value="1"/>
</dbReference>
<evidence type="ECO:0000256" key="3">
    <source>
        <dbReference type="ARBA" id="ARBA00022777"/>
    </source>
</evidence>
<dbReference type="PANTHER" id="PTHR44329:SF288">
    <property type="entry name" value="MITOGEN-ACTIVATED PROTEIN KINASE KINASE KINASE 20"/>
    <property type="match status" value="1"/>
</dbReference>
<evidence type="ECO:0000313" key="6">
    <source>
        <dbReference type="EMBL" id="EXX60242.1"/>
    </source>
</evidence>
<accession>A0A015ISP8</accession>
<evidence type="ECO:0000313" key="7">
    <source>
        <dbReference type="Proteomes" id="UP000022910"/>
    </source>
</evidence>
<dbReference type="GO" id="GO:0005524">
    <property type="term" value="F:ATP binding"/>
    <property type="evidence" value="ECO:0007669"/>
    <property type="project" value="UniProtKB-KW"/>
</dbReference>
<dbReference type="EMBL" id="JEMT01025985">
    <property type="protein sequence ID" value="EXX60242.1"/>
    <property type="molecule type" value="Genomic_DNA"/>
</dbReference>
<keyword evidence="2" id="KW-0547">Nucleotide-binding</keyword>
<keyword evidence="4" id="KW-0067">ATP-binding</keyword>
<comment type="caution">
    <text evidence="6">The sequence shown here is derived from an EMBL/GenBank/DDBJ whole genome shotgun (WGS) entry which is preliminary data.</text>
</comment>
<gene>
    <name evidence="6" type="ORF">RirG_181710</name>
</gene>
<reference evidence="6 7" key="1">
    <citation type="submission" date="2014-02" db="EMBL/GenBank/DDBJ databases">
        <title>Single nucleus genome sequencing reveals high similarity among nuclei of an endomycorrhizal fungus.</title>
        <authorList>
            <person name="Lin K."/>
            <person name="Geurts R."/>
            <person name="Zhang Z."/>
            <person name="Limpens E."/>
            <person name="Saunders D.G."/>
            <person name="Mu D."/>
            <person name="Pang E."/>
            <person name="Cao H."/>
            <person name="Cha H."/>
            <person name="Lin T."/>
            <person name="Zhou Q."/>
            <person name="Shang Y."/>
            <person name="Li Y."/>
            <person name="Ivanov S."/>
            <person name="Sharma T."/>
            <person name="Velzen R.V."/>
            <person name="Ruijter N.D."/>
            <person name="Aanen D.K."/>
            <person name="Win J."/>
            <person name="Kamoun S."/>
            <person name="Bisseling T."/>
            <person name="Huang S."/>
        </authorList>
    </citation>
    <scope>NUCLEOTIDE SEQUENCE [LARGE SCALE GENOMIC DNA]</scope>
    <source>
        <strain evidence="7">DAOM197198w</strain>
    </source>
</reference>
<protein>
    <submittedName>
        <fullName evidence="6">Ypk2p</fullName>
    </submittedName>
</protein>
<feature type="domain" description="Protein kinase" evidence="5">
    <location>
        <begin position="804"/>
        <end position="1086"/>
    </location>
</feature>
<dbReference type="Pfam" id="PF07714">
    <property type="entry name" value="PK_Tyr_Ser-Thr"/>
    <property type="match status" value="1"/>
</dbReference>
<evidence type="ECO:0000259" key="5">
    <source>
        <dbReference type="PROSITE" id="PS50011"/>
    </source>
</evidence>
<dbReference type="GO" id="GO:0004674">
    <property type="term" value="F:protein serine/threonine kinase activity"/>
    <property type="evidence" value="ECO:0007669"/>
    <property type="project" value="TreeGrafter"/>
</dbReference>
<keyword evidence="3" id="KW-0418">Kinase</keyword>
<dbReference type="PANTHER" id="PTHR44329">
    <property type="entry name" value="SERINE/THREONINE-PROTEIN KINASE TNNI3K-RELATED"/>
    <property type="match status" value="1"/>
</dbReference>
<evidence type="ECO:0000256" key="2">
    <source>
        <dbReference type="ARBA" id="ARBA00022741"/>
    </source>
</evidence>
<dbReference type="InterPro" id="IPR011009">
    <property type="entry name" value="Kinase-like_dom_sf"/>
</dbReference>
<proteinExistence type="predicted"/>
<dbReference type="HOGENOM" id="CLU_000288_7_8_1"/>
<evidence type="ECO:0000256" key="4">
    <source>
        <dbReference type="ARBA" id="ARBA00022840"/>
    </source>
</evidence>
<dbReference type="Gene3D" id="1.10.10.1010">
    <property type="entry name" value="Intein homing endonuclease, domain IV"/>
    <property type="match status" value="4"/>
</dbReference>
<organism evidence="6 7">
    <name type="scientific">Rhizophagus irregularis (strain DAOM 197198w)</name>
    <name type="common">Glomus intraradices</name>
    <dbReference type="NCBI Taxonomy" id="1432141"/>
    <lineage>
        <taxon>Eukaryota</taxon>
        <taxon>Fungi</taxon>
        <taxon>Fungi incertae sedis</taxon>
        <taxon>Mucoromycota</taxon>
        <taxon>Glomeromycotina</taxon>
        <taxon>Glomeromycetes</taxon>
        <taxon>Glomerales</taxon>
        <taxon>Glomeraceae</taxon>
        <taxon>Rhizophagus</taxon>
    </lineage>
</organism>
<dbReference type="AlphaFoldDB" id="A0A015ISP8"/>